<keyword evidence="2" id="KW-1185">Reference proteome</keyword>
<evidence type="ECO:0000313" key="1">
    <source>
        <dbReference type="EMBL" id="TCC89325.1"/>
    </source>
</evidence>
<evidence type="ECO:0000313" key="2">
    <source>
        <dbReference type="Proteomes" id="UP000292884"/>
    </source>
</evidence>
<dbReference type="OrthoDB" id="1362010at2"/>
<gene>
    <name evidence="1" type="ORF">EZ428_16655</name>
</gene>
<dbReference type="Proteomes" id="UP000292884">
    <property type="component" value="Unassembled WGS sequence"/>
</dbReference>
<reference evidence="1 2" key="1">
    <citation type="submission" date="2019-02" db="EMBL/GenBank/DDBJ databases">
        <title>Pedobacter sp. RP-1-13 sp. nov., isolated from Arctic soil.</title>
        <authorList>
            <person name="Dahal R.H."/>
        </authorList>
    </citation>
    <scope>NUCLEOTIDE SEQUENCE [LARGE SCALE GENOMIC DNA]</scope>
    <source>
        <strain evidence="1 2">RP-1-13</strain>
    </source>
</reference>
<accession>A0A4R0MR16</accession>
<proteinExistence type="predicted"/>
<organism evidence="1 2">
    <name type="scientific">Pedobacter frigiditerrae</name>
    <dbReference type="NCBI Taxonomy" id="2530452"/>
    <lineage>
        <taxon>Bacteria</taxon>
        <taxon>Pseudomonadati</taxon>
        <taxon>Bacteroidota</taxon>
        <taxon>Sphingobacteriia</taxon>
        <taxon>Sphingobacteriales</taxon>
        <taxon>Sphingobacteriaceae</taxon>
        <taxon>Pedobacter</taxon>
    </lineage>
</organism>
<comment type="caution">
    <text evidence="1">The sequence shown here is derived from an EMBL/GenBank/DDBJ whole genome shotgun (WGS) entry which is preliminary data.</text>
</comment>
<dbReference type="AlphaFoldDB" id="A0A4R0MR16"/>
<dbReference type="RefSeq" id="WP_131554312.1">
    <property type="nucleotide sequence ID" value="NZ_SJSK01000004.1"/>
</dbReference>
<name>A0A4R0MR16_9SPHI</name>
<sequence>MDIEDRYGDLQEIYFKSDSGDIIVNNLNKKTAEILLENNRVFVIENNQKLELEEWLDPDSKMKYNLDVYGDDGKNNTKVHLEFEF</sequence>
<protein>
    <submittedName>
        <fullName evidence="1">Uncharacterized protein</fullName>
    </submittedName>
</protein>
<dbReference type="EMBL" id="SJSK01000004">
    <property type="protein sequence ID" value="TCC89325.1"/>
    <property type="molecule type" value="Genomic_DNA"/>
</dbReference>